<dbReference type="PANTHER" id="PTHR11475:SF86">
    <property type="entry name" value="PEROXIDASE"/>
    <property type="match status" value="1"/>
</dbReference>
<dbReference type="EMBL" id="LR899009">
    <property type="protein sequence ID" value="CAD7077890.1"/>
    <property type="molecule type" value="Genomic_DNA"/>
</dbReference>
<proteinExistence type="predicted"/>
<keyword evidence="2" id="KW-0479">Metal-binding</keyword>
<dbReference type="GO" id="GO:0006979">
    <property type="term" value="P:response to oxidative stress"/>
    <property type="evidence" value="ECO:0007669"/>
    <property type="project" value="InterPro"/>
</dbReference>
<dbReference type="PANTHER" id="PTHR11475">
    <property type="entry name" value="OXIDASE/PEROXIDASE"/>
    <property type="match status" value="1"/>
</dbReference>
<evidence type="ECO:0008006" key="5">
    <source>
        <dbReference type="Google" id="ProtNLM"/>
    </source>
</evidence>
<dbReference type="GO" id="GO:0046872">
    <property type="term" value="F:metal ion binding"/>
    <property type="evidence" value="ECO:0007669"/>
    <property type="project" value="UniProtKB-KW"/>
</dbReference>
<dbReference type="GO" id="GO:0020037">
    <property type="term" value="F:heme binding"/>
    <property type="evidence" value="ECO:0007669"/>
    <property type="project" value="InterPro"/>
</dbReference>
<accession>A0A7R8UBU1</accession>
<gene>
    <name evidence="3" type="ORF">HERILL_LOCUS1191</name>
</gene>
<keyword evidence="1" id="KW-0575">Peroxidase</keyword>
<evidence type="ECO:0000256" key="1">
    <source>
        <dbReference type="ARBA" id="ARBA00022559"/>
    </source>
</evidence>
<sequence length="793" mass="91360">MANTAYQRLLAPNYADEIHSMPVSRSRNPLPSARLLSYKVFGRDTIPDPHFTLLNMQWGQLIAHDTSLHLENGVPGLKPLEEKLQICCNTSGRYEKRMSALICRPIPVPKDDPYLKGKECIDFGRSVTDKDFNCPRTKHPTHAEQLNGNTHYLDLSFVYGSSGELSYALRLFDKGLLRTNDFRRKWPPRPENPESQCPLGRSGGICYEFGDIRGNQNPGLTVLQIVFLREHNRLARELRKLNSHWDDETLFQEARRINIAQFQYISYYEWSLVFFGNERMRRYDLIFNTHNGEYVNDYDPHVQLRSIQSFQHAAFRYFHDQIVGLLHLVPESREFTNDTLRLLNLINRPALIEKGCKYNSFLRGLSTQPAKLTDTNFDTEITDRSPGELRSVDIQRARDHGLATYNDFREYCGLKRAKSWQDYLDYIPEKHLDLLKTIYESFEDVELSIGGALEQHEPDALLGPTFLCINILQFKILRKGDRYFFENGNQPYPFTKGQLKEIRKANAARLLCDNANVEHMQPMAFKRISESNPLQPCGVLPRIDLKEWLDLKWYLQQNNLDLKEISQCPIELDKCINPSTVTCTHARYRTMDGSCNNPRYPTLGMAGTTYNRLLPAKYSDGKSSIRLSKSGKPLPSPRLLSYKVFGREVVSDPKRTLLTMQWGQLVTHDITLHLQSKCHGESPLTEKIQKCCNESGRFEYQNTSLKCDPLAVPPDDPFFKRFECLIYFRSLTDGDIHCPGAESTIPADHPSGVTHYLDLSFVYGDSRNQSRQLRVSKKGLLKATERTGHEWPL</sequence>
<keyword evidence="2" id="KW-0349">Heme</keyword>
<dbReference type="InParanoid" id="A0A7R8UBU1"/>
<dbReference type="InterPro" id="IPR019791">
    <property type="entry name" value="Haem_peroxidase_animal"/>
</dbReference>
<dbReference type="InterPro" id="IPR037120">
    <property type="entry name" value="Haem_peroxidase_sf_animal"/>
</dbReference>
<feature type="binding site" description="axial binding residue" evidence="2">
    <location>
        <position position="319"/>
    </location>
    <ligand>
        <name>heme b</name>
        <dbReference type="ChEBI" id="CHEBI:60344"/>
    </ligand>
    <ligandPart>
        <name>Fe</name>
        <dbReference type="ChEBI" id="CHEBI:18248"/>
    </ligandPart>
</feature>
<keyword evidence="2" id="KW-0408">Iron</keyword>
<keyword evidence="1" id="KW-0560">Oxidoreductase</keyword>
<keyword evidence="4" id="KW-1185">Reference proteome</keyword>
<dbReference type="CDD" id="cd09823">
    <property type="entry name" value="peroxinectin_like"/>
    <property type="match status" value="1"/>
</dbReference>
<dbReference type="Gene3D" id="1.10.640.10">
    <property type="entry name" value="Haem peroxidase domain superfamily, animal type"/>
    <property type="match status" value="2"/>
</dbReference>
<dbReference type="InterPro" id="IPR010255">
    <property type="entry name" value="Haem_peroxidase_sf"/>
</dbReference>
<reference evidence="3 4" key="1">
    <citation type="submission" date="2020-11" db="EMBL/GenBank/DDBJ databases">
        <authorList>
            <person name="Wallbank WR R."/>
            <person name="Pardo Diaz C."/>
            <person name="Kozak K."/>
            <person name="Martin S."/>
            <person name="Jiggins C."/>
            <person name="Moest M."/>
            <person name="Warren A I."/>
            <person name="Generalovic N T."/>
            <person name="Byers J.R.P. K."/>
            <person name="Montejo-Kovacevich G."/>
            <person name="Yen C E."/>
        </authorList>
    </citation>
    <scope>NUCLEOTIDE SEQUENCE [LARGE SCALE GENOMIC DNA]</scope>
</reference>
<protein>
    <recommendedName>
        <fullName evidence="5">Peroxidase</fullName>
    </recommendedName>
</protein>
<organism evidence="3 4">
    <name type="scientific">Hermetia illucens</name>
    <name type="common">Black soldier fly</name>
    <dbReference type="NCBI Taxonomy" id="343691"/>
    <lineage>
        <taxon>Eukaryota</taxon>
        <taxon>Metazoa</taxon>
        <taxon>Ecdysozoa</taxon>
        <taxon>Arthropoda</taxon>
        <taxon>Hexapoda</taxon>
        <taxon>Insecta</taxon>
        <taxon>Pterygota</taxon>
        <taxon>Neoptera</taxon>
        <taxon>Endopterygota</taxon>
        <taxon>Diptera</taxon>
        <taxon>Brachycera</taxon>
        <taxon>Stratiomyomorpha</taxon>
        <taxon>Stratiomyidae</taxon>
        <taxon>Hermetiinae</taxon>
        <taxon>Hermetia</taxon>
    </lineage>
</organism>
<dbReference type="GO" id="GO:0004601">
    <property type="term" value="F:peroxidase activity"/>
    <property type="evidence" value="ECO:0007669"/>
    <property type="project" value="UniProtKB-KW"/>
</dbReference>
<dbReference type="SUPFAM" id="SSF48113">
    <property type="entry name" value="Heme-dependent peroxidases"/>
    <property type="match status" value="2"/>
</dbReference>
<dbReference type="FunFam" id="1.10.640.10:FF:000009">
    <property type="entry name" value="Peroxidase, isoform B"/>
    <property type="match status" value="1"/>
</dbReference>
<dbReference type="Proteomes" id="UP000594454">
    <property type="component" value="Chromosome 1"/>
</dbReference>
<evidence type="ECO:0000313" key="4">
    <source>
        <dbReference type="Proteomes" id="UP000594454"/>
    </source>
</evidence>
<evidence type="ECO:0000256" key="2">
    <source>
        <dbReference type="PIRSR" id="PIRSR619791-2"/>
    </source>
</evidence>
<evidence type="ECO:0000313" key="3">
    <source>
        <dbReference type="EMBL" id="CAD7077890.1"/>
    </source>
</evidence>
<dbReference type="OrthoDB" id="8025338at2759"/>
<dbReference type="AlphaFoldDB" id="A0A7R8UBU1"/>
<name>A0A7R8UBU1_HERIL</name>
<dbReference type="PRINTS" id="PR00457">
    <property type="entry name" value="ANPEROXIDASE"/>
</dbReference>
<dbReference type="PROSITE" id="PS50292">
    <property type="entry name" value="PEROXIDASE_3"/>
    <property type="match status" value="2"/>
</dbReference>
<dbReference type="Pfam" id="PF03098">
    <property type="entry name" value="An_peroxidase"/>
    <property type="match status" value="2"/>
</dbReference>